<dbReference type="InterPro" id="IPR020449">
    <property type="entry name" value="Tscrpt_reg_AraC-type_HTH"/>
</dbReference>
<dbReference type="Gene3D" id="1.10.10.60">
    <property type="entry name" value="Homeodomain-like"/>
    <property type="match status" value="2"/>
</dbReference>
<dbReference type="EMBL" id="WHSB02000014">
    <property type="protein sequence ID" value="MCQ4633658.1"/>
    <property type="molecule type" value="Genomic_DNA"/>
</dbReference>
<dbReference type="Pfam" id="PF12833">
    <property type="entry name" value="HTH_18"/>
    <property type="match status" value="1"/>
</dbReference>
<protein>
    <submittedName>
        <fullName evidence="5">AraC family transcriptional regulator</fullName>
    </submittedName>
</protein>
<dbReference type="PRINTS" id="PR00032">
    <property type="entry name" value="HTHARAC"/>
</dbReference>
<dbReference type="SMART" id="SM00342">
    <property type="entry name" value="HTH_ARAC"/>
    <property type="match status" value="1"/>
</dbReference>
<dbReference type="InterPro" id="IPR018062">
    <property type="entry name" value="HTH_AraC-typ_CS"/>
</dbReference>
<name>A0ABT1REP8_9HYPH</name>
<accession>A0ABT1REP8</accession>
<keyword evidence="1" id="KW-0805">Transcription regulation</keyword>
<feature type="domain" description="HTH araC/xylS-type" evidence="4">
    <location>
        <begin position="222"/>
        <end position="320"/>
    </location>
</feature>
<keyword evidence="6" id="KW-1185">Reference proteome</keyword>
<dbReference type="InterPro" id="IPR009057">
    <property type="entry name" value="Homeodomain-like_sf"/>
</dbReference>
<dbReference type="PROSITE" id="PS01124">
    <property type="entry name" value="HTH_ARAC_FAMILY_2"/>
    <property type="match status" value="1"/>
</dbReference>
<dbReference type="InterPro" id="IPR018060">
    <property type="entry name" value="HTH_AraC"/>
</dbReference>
<dbReference type="PROSITE" id="PS00041">
    <property type="entry name" value="HTH_ARAC_FAMILY_1"/>
    <property type="match status" value="1"/>
</dbReference>
<evidence type="ECO:0000313" key="6">
    <source>
        <dbReference type="Proteomes" id="UP000996601"/>
    </source>
</evidence>
<proteinExistence type="predicted"/>
<dbReference type="InterPro" id="IPR032783">
    <property type="entry name" value="AraC_lig"/>
</dbReference>
<evidence type="ECO:0000313" key="5">
    <source>
        <dbReference type="EMBL" id="MCQ4633658.1"/>
    </source>
</evidence>
<gene>
    <name evidence="5" type="ORF">GB927_026715</name>
</gene>
<organism evidence="5 6">
    <name type="scientific">Shinella lacus</name>
    <dbReference type="NCBI Taxonomy" id="2654216"/>
    <lineage>
        <taxon>Bacteria</taxon>
        <taxon>Pseudomonadati</taxon>
        <taxon>Pseudomonadota</taxon>
        <taxon>Alphaproteobacteria</taxon>
        <taxon>Hyphomicrobiales</taxon>
        <taxon>Rhizobiaceae</taxon>
        <taxon>Shinella</taxon>
    </lineage>
</organism>
<dbReference type="RefSeq" id="WP_256120276.1">
    <property type="nucleotide sequence ID" value="NZ_WHSB02000014.1"/>
</dbReference>
<evidence type="ECO:0000256" key="3">
    <source>
        <dbReference type="ARBA" id="ARBA00023163"/>
    </source>
</evidence>
<reference evidence="5" key="1">
    <citation type="submission" date="2021-07" db="EMBL/GenBank/DDBJ databases">
        <title>Shinella sp. nov., a novel member of the genus Shinella from water.</title>
        <authorList>
            <person name="Deng Y."/>
        </authorList>
    </citation>
    <scope>NUCLEOTIDE SEQUENCE</scope>
    <source>
        <strain evidence="5">CPCC 100929</strain>
    </source>
</reference>
<evidence type="ECO:0000256" key="2">
    <source>
        <dbReference type="ARBA" id="ARBA00023125"/>
    </source>
</evidence>
<evidence type="ECO:0000259" key="4">
    <source>
        <dbReference type="PROSITE" id="PS01124"/>
    </source>
</evidence>
<keyword evidence="2" id="KW-0238">DNA-binding</keyword>
<keyword evidence="3" id="KW-0804">Transcription</keyword>
<dbReference type="SUPFAM" id="SSF46689">
    <property type="entry name" value="Homeodomain-like"/>
    <property type="match status" value="2"/>
</dbReference>
<dbReference type="InterPro" id="IPR050204">
    <property type="entry name" value="AraC_XylS_family_regulators"/>
</dbReference>
<dbReference type="Pfam" id="PF12852">
    <property type="entry name" value="Cupin_6"/>
    <property type="match status" value="1"/>
</dbReference>
<comment type="caution">
    <text evidence="5">The sequence shown here is derived from an EMBL/GenBank/DDBJ whole genome shotgun (WGS) entry which is preliminary data.</text>
</comment>
<evidence type="ECO:0000256" key="1">
    <source>
        <dbReference type="ARBA" id="ARBA00023015"/>
    </source>
</evidence>
<dbReference type="PANTHER" id="PTHR46796:SF7">
    <property type="entry name" value="ARAC FAMILY TRANSCRIPTIONAL REGULATOR"/>
    <property type="match status" value="1"/>
</dbReference>
<dbReference type="Proteomes" id="UP000996601">
    <property type="component" value="Unassembled WGS sequence"/>
</dbReference>
<dbReference type="PANTHER" id="PTHR46796">
    <property type="entry name" value="HTH-TYPE TRANSCRIPTIONAL ACTIVATOR RHAS-RELATED"/>
    <property type="match status" value="1"/>
</dbReference>
<sequence length="324" mass="35394">MDVLSDVLRTVRLSGALFFDIRASAPWVGASPSTADIAAAVMPGVEHVISFHAVISGSCWAAIDRDPTPAIKMNAGDVVIFPGGAPNIMSSSPGGTGKPNMGIYYRPTDDEQLPYQLIHGGGGDEQTRFICGYLGCDNRPFNPLLSALPPIFAVRKPPDQESWIVDLFVHALAQGGNKRAGNQTILAKLSELMFVEAIRCYIESLPAHSLGWLSGLRDRHVGKALQLIHGRPSENWSIDLLAREAGLSRTAFSERFVHFVEVPPMHYLVQWRMQVASRLLEERGMSVAQVGSAVGYESEAAFSRSFKRLLGVSPGAWRKWNRAQ</sequence>